<comment type="caution">
    <text evidence="3">The sequence shown here is derived from an EMBL/GenBank/DDBJ whole genome shotgun (WGS) entry which is preliminary data.</text>
</comment>
<keyword evidence="4" id="KW-1185">Reference proteome</keyword>
<accession>A0A9Q0PU13</accession>
<proteinExistence type="predicted"/>
<reference evidence="3" key="1">
    <citation type="submission" date="2022-11" db="EMBL/GenBank/DDBJ databases">
        <authorList>
            <person name="Hyden B.L."/>
            <person name="Feng K."/>
            <person name="Yates T."/>
            <person name="Jawdy S."/>
            <person name="Smart L.B."/>
            <person name="Muchero W."/>
        </authorList>
    </citation>
    <scope>NUCLEOTIDE SEQUENCE</scope>
    <source>
        <tissue evidence="3">Shoot tip</tissue>
    </source>
</reference>
<sequence>MVTRERARCAFKATRALGIQDEEVKPVLLNLLKLFHMNWELIEAEDYRALIDAYFESKESKRGSDEKCLMEHSVHERPSKRPHLEQQEVQISSSTDSLSPVEKVISSSMSPKDSTCKRASLRVFF</sequence>
<feature type="region of interest" description="Disordered" evidence="1">
    <location>
        <begin position="59"/>
        <end position="114"/>
    </location>
</feature>
<dbReference type="PANTHER" id="PTHR46450:SF24">
    <property type="entry name" value="HISTONE-LYSINE N-METHYLTRANSFERASE SUVR4"/>
    <property type="match status" value="1"/>
</dbReference>
<reference evidence="3" key="2">
    <citation type="journal article" date="2023" name="Int. J. Mol. Sci.">
        <title>De Novo Assembly and Annotation of 11 Diverse Shrub Willow (Salix) Genomes Reveals Novel Gene Organization in Sex-Linked Regions.</title>
        <authorList>
            <person name="Hyden B."/>
            <person name="Feng K."/>
            <person name="Yates T.B."/>
            <person name="Jawdy S."/>
            <person name="Cereghino C."/>
            <person name="Smart L.B."/>
            <person name="Muchero W."/>
        </authorList>
    </citation>
    <scope>NUCLEOTIDE SEQUENCE [LARGE SCALE GENOMIC DNA]</scope>
    <source>
        <tissue evidence="3">Shoot tip</tissue>
    </source>
</reference>
<evidence type="ECO:0000259" key="2">
    <source>
        <dbReference type="Pfam" id="PF10440"/>
    </source>
</evidence>
<protein>
    <recommendedName>
        <fullName evidence="2">WIYLD domain-containing protein</fullName>
    </recommendedName>
</protein>
<evidence type="ECO:0000256" key="1">
    <source>
        <dbReference type="SAM" id="MobiDB-lite"/>
    </source>
</evidence>
<dbReference type="AlphaFoldDB" id="A0A9Q0PU13"/>
<organism evidence="3 4">
    <name type="scientific">Salix viminalis</name>
    <name type="common">Common osier</name>
    <name type="synonym">Basket willow</name>
    <dbReference type="NCBI Taxonomy" id="40686"/>
    <lineage>
        <taxon>Eukaryota</taxon>
        <taxon>Viridiplantae</taxon>
        <taxon>Streptophyta</taxon>
        <taxon>Embryophyta</taxon>
        <taxon>Tracheophyta</taxon>
        <taxon>Spermatophyta</taxon>
        <taxon>Magnoliopsida</taxon>
        <taxon>eudicotyledons</taxon>
        <taxon>Gunneridae</taxon>
        <taxon>Pentapetalae</taxon>
        <taxon>rosids</taxon>
        <taxon>fabids</taxon>
        <taxon>Malpighiales</taxon>
        <taxon>Salicaceae</taxon>
        <taxon>Saliceae</taxon>
        <taxon>Salix</taxon>
    </lineage>
</organism>
<dbReference type="InterPro" id="IPR043017">
    <property type="entry name" value="WIYLD_dom_sf"/>
</dbReference>
<feature type="compositionally biased region" description="Basic and acidic residues" evidence="1">
    <location>
        <begin position="59"/>
        <end position="86"/>
    </location>
</feature>
<evidence type="ECO:0000313" key="3">
    <source>
        <dbReference type="EMBL" id="KAJ6694072.1"/>
    </source>
</evidence>
<gene>
    <name evidence="3" type="ORF">OIU85_004824</name>
</gene>
<dbReference type="Proteomes" id="UP001151529">
    <property type="component" value="Chromosome 13"/>
</dbReference>
<evidence type="ECO:0000313" key="4">
    <source>
        <dbReference type="Proteomes" id="UP001151529"/>
    </source>
</evidence>
<dbReference type="InterPro" id="IPR018848">
    <property type="entry name" value="WIYLD_domain"/>
</dbReference>
<feature type="domain" description="WIYLD" evidence="2">
    <location>
        <begin position="3"/>
        <end position="59"/>
    </location>
</feature>
<dbReference type="Pfam" id="PF10440">
    <property type="entry name" value="WIYLD"/>
    <property type="match status" value="1"/>
</dbReference>
<dbReference type="OrthoDB" id="1929977at2759"/>
<dbReference type="Gene3D" id="1.10.8.850">
    <property type="entry name" value="Histone-lysine N methyltransferase , C-terminal domain-like"/>
    <property type="match status" value="1"/>
</dbReference>
<dbReference type="PANTHER" id="PTHR46450">
    <property type="entry name" value="INACTIVE HISTONE-LYSINE N-METHYLTRANSFERASE SUVR1-RELATED"/>
    <property type="match status" value="1"/>
</dbReference>
<name>A0A9Q0PU13_SALVM</name>
<feature type="compositionally biased region" description="Polar residues" evidence="1">
    <location>
        <begin position="87"/>
        <end position="98"/>
    </location>
</feature>
<dbReference type="EMBL" id="JAPFFL010000011">
    <property type="protein sequence ID" value="KAJ6694072.1"/>
    <property type="molecule type" value="Genomic_DNA"/>
</dbReference>